<gene>
    <name evidence="4" type="ORF">MGAL_10B010645</name>
</gene>
<dbReference type="Gene3D" id="3.30.70.270">
    <property type="match status" value="2"/>
</dbReference>
<sequence length="1047" mass="120474">MSDNEAEVVAEAIISTERIINTNLPFPQKLDFRGNIATNWKRFKRMWTNYEIATGLEKQEGKTRTATFLTCIGADALEIFDGFVLTNEGETNDIDAVIEKFENFCIGKTNETYERYCFNKRDQEQGENIDTYVAALRTLVKTCNYGTIEESLIRDRIVIGLRENSTRKKLLQDAKLTLNRCVDVCRANEKTSIQMKDISQEEVQYIRRRDQKPRKNFTPRPQPNKKFDDCKYCGRQHVQKREACPAWGKTCGKCGKSNHFKIKCESGRTTPSANKPNFRQKNRRTVHNIEQSDDENMSDEEYMFIVEDVNTVGLKRINAIMNVQNKQVKFQLDCGSTVNRIVLPTKDYKKIFNDNELVQLKPSNQTLVMFNKTETKPAGKKKITIVKPKNKKWYNLEFVVVTGNVQPILGSEAIQRMKLITVNKVNIHNDNILKVDDKTENQRTDSTVSVVSKQMLEKQYPDVFKGEGKLPGKLMLDIDETVKPVKLASRKVPVALRDKIKNELDTLVEKDVISQVDVPTDWISSMVVVTKSSGKIRLCIDPKPLNEALKRNHYPTPTIDDLLPDLEKARWFSVADAKNGFWHVQLEEETSYLTTFGTPWGRYRWKRMPFGISPAPEEFQRRMDEALEGLKVVKVIHDDILIYGCGINDKDAQEDHDKNLIGLMDRCRQKGLKLNKDKLKLRLQEVSYLGHRIIAEGMKIDSEKIKAITEKPIPENRQAVQRLLGMVNYVQKFAPCLSEITAPLRQFLKSENDFKWDPHVHGLSFDQIRTVLSNTPVLRYFDEKKEVILQCDASKSGLGACLLQEGQPVCYASRALTQTEENYAQIEKELLAVVFGMEKFETYTYGRKIVVESDHKPLEIICKKVLLTAPKRLQRMLLLRLLQKFEYVVVFKPGIEMYMVDTLSRAYINKELSGQDIRSETEKEVETMNAIQFLPITAERCKTLQSATAEDEELQILSKVIKKGWPINKDAVDIKIQKYFPFREELTIQNGLIFKSDRVVVPNSARADLTEKAHSSHIGIQGCLRRARECLYWPNMNSDIESYIKTC</sequence>
<dbReference type="EMBL" id="UYJE01006486">
    <property type="protein sequence ID" value="VDI46322.1"/>
    <property type="molecule type" value="Genomic_DNA"/>
</dbReference>
<dbReference type="Pfam" id="PF17919">
    <property type="entry name" value="RT_RNaseH_2"/>
    <property type="match status" value="1"/>
</dbReference>
<name>A0A8B6FAS5_MYTGA</name>
<dbReference type="InterPro" id="IPR043502">
    <property type="entry name" value="DNA/RNA_pol_sf"/>
</dbReference>
<dbReference type="FunFam" id="3.30.70.270:FF:000026">
    <property type="entry name" value="Transposon Ty3-G Gag-Pol polyprotein"/>
    <property type="match status" value="1"/>
</dbReference>
<feature type="domain" description="Reverse transcriptase/retrotransposon-derived protein RNase H-like" evidence="2">
    <location>
        <begin position="761"/>
        <end position="851"/>
    </location>
</feature>
<dbReference type="Pfam" id="PF00078">
    <property type="entry name" value="RVT_1"/>
    <property type="match status" value="1"/>
</dbReference>
<feature type="domain" description="Integrase zinc-binding" evidence="3">
    <location>
        <begin position="1001"/>
        <end position="1047"/>
    </location>
</feature>
<dbReference type="CDD" id="cd05481">
    <property type="entry name" value="retropepsin_like_LTR_1"/>
    <property type="match status" value="1"/>
</dbReference>
<evidence type="ECO:0008006" key="6">
    <source>
        <dbReference type="Google" id="ProtNLM"/>
    </source>
</evidence>
<dbReference type="Gene3D" id="3.10.20.370">
    <property type="match status" value="1"/>
</dbReference>
<accession>A0A8B6FAS5</accession>
<dbReference type="SUPFAM" id="SSF56672">
    <property type="entry name" value="DNA/RNA polymerases"/>
    <property type="match status" value="1"/>
</dbReference>
<organism evidence="4 5">
    <name type="scientific">Mytilus galloprovincialis</name>
    <name type="common">Mediterranean mussel</name>
    <dbReference type="NCBI Taxonomy" id="29158"/>
    <lineage>
        <taxon>Eukaryota</taxon>
        <taxon>Metazoa</taxon>
        <taxon>Spiralia</taxon>
        <taxon>Lophotrochozoa</taxon>
        <taxon>Mollusca</taxon>
        <taxon>Bivalvia</taxon>
        <taxon>Autobranchia</taxon>
        <taxon>Pteriomorphia</taxon>
        <taxon>Mytilida</taxon>
        <taxon>Mytiloidea</taxon>
        <taxon>Mytilidae</taxon>
        <taxon>Mytilinae</taxon>
        <taxon>Mytilus</taxon>
    </lineage>
</organism>
<dbReference type="OrthoDB" id="6089225at2759"/>
<dbReference type="CDD" id="cd01647">
    <property type="entry name" value="RT_LTR"/>
    <property type="match status" value="1"/>
</dbReference>
<evidence type="ECO:0000259" key="2">
    <source>
        <dbReference type="Pfam" id="PF17919"/>
    </source>
</evidence>
<evidence type="ECO:0000313" key="4">
    <source>
        <dbReference type="EMBL" id="VDI46322.1"/>
    </source>
</evidence>
<dbReference type="FunFam" id="3.10.20.370:FF:000001">
    <property type="entry name" value="Retrovirus-related Pol polyprotein from transposon 17.6-like protein"/>
    <property type="match status" value="1"/>
</dbReference>
<dbReference type="FunFam" id="1.10.340.70:FF:000003">
    <property type="entry name" value="Protein CBG25708"/>
    <property type="match status" value="1"/>
</dbReference>
<feature type="domain" description="Reverse transcriptase" evidence="1">
    <location>
        <begin position="530"/>
        <end position="693"/>
    </location>
</feature>
<dbReference type="CDD" id="cd09274">
    <property type="entry name" value="RNase_HI_RT_Ty3"/>
    <property type="match status" value="1"/>
</dbReference>
<dbReference type="InterPro" id="IPR050951">
    <property type="entry name" value="Retrovirus_Pol_polyprotein"/>
</dbReference>
<dbReference type="InterPro" id="IPR041588">
    <property type="entry name" value="Integrase_H2C2"/>
</dbReference>
<dbReference type="Gene3D" id="3.10.10.10">
    <property type="entry name" value="HIV Type 1 Reverse Transcriptase, subunit A, domain 1"/>
    <property type="match status" value="1"/>
</dbReference>
<dbReference type="Pfam" id="PF17921">
    <property type="entry name" value="Integrase_H2C2"/>
    <property type="match status" value="1"/>
</dbReference>
<proteinExistence type="predicted"/>
<dbReference type="Gene3D" id="1.10.340.70">
    <property type="match status" value="1"/>
</dbReference>
<dbReference type="AlphaFoldDB" id="A0A8B6FAS5"/>
<dbReference type="InterPro" id="IPR000477">
    <property type="entry name" value="RT_dom"/>
</dbReference>
<dbReference type="Proteomes" id="UP000596742">
    <property type="component" value="Unassembled WGS sequence"/>
</dbReference>
<dbReference type="InterPro" id="IPR041577">
    <property type="entry name" value="RT_RNaseH_2"/>
</dbReference>
<evidence type="ECO:0000259" key="1">
    <source>
        <dbReference type="Pfam" id="PF00078"/>
    </source>
</evidence>
<dbReference type="PANTHER" id="PTHR37984:SF8">
    <property type="entry name" value="CCHC-TYPE DOMAIN-CONTAINING PROTEIN"/>
    <property type="match status" value="1"/>
</dbReference>
<evidence type="ECO:0000259" key="3">
    <source>
        <dbReference type="Pfam" id="PF17921"/>
    </source>
</evidence>
<evidence type="ECO:0000313" key="5">
    <source>
        <dbReference type="Proteomes" id="UP000596742"/>
    </source>
</evidence>
<comment type="caution">
    <text evidence="4">The sequence shown here is derived from an EMBL/GenBank/DDBJ whole genome shotgun (WGS) entry which is preliminary data.</text>
</comment>
<protein>
    <recommendedName>
        <fullName evidence="6">Reverse transcriptase domain-containing protein</fullName>
    </recommendedName>
</protein>
<keyword evidence="5" id="KW-1185">Reference proteome</keyword>
<dbReference type="PANTHER" id="PTHR37984">
    <property type="entry name" value="PROTEIN CBG26694"/>
    <property type="match status" value="1"/>
</dbReference>
<dbReference type="InterPro" id="IPR043128">
    <property type="entry name" value="Rev_trsase/Diguanyl_cyclase"/>
</dbReference>
<reference evidence="4" key="1">
    <citation type="submission" date="2018-11" db="EMBL/GenBank/DDBJ databases">
        <authorList>
            <person name="Alioto T."/>
            <person name="Alioto T."/>
        </authorList>
    </citation>
    <scope>NUCLEOTIDE SEQUENCE</scope>
</reference>